<dbReference type="Proteomes" id="UP001321760">
    <property type="component" value="Unassembled WGS sequence"/>
</dbReference>
<protein>
    <submittedName>
        <fullName evidence="2">Uncharacterized protein</fullName>
    </submittedName>
</protein>
<gene>
    <name evidence="2" type="ORF">QBC34DRAFT_118795</name>
</gene>
<dbReference type="EMBL" id="MU865945">
    <property type="protein sequence ID" value="KAK4448099.1"/>
    <property type="molecule type" value="Genomic_DNA"/>
</dbReference>
<reference evidence="2" key="1">
    <citation type="journal article" date="2023" name="Mol. Phylogenet. Evol.">
        <title>Genome-scale phylogeny and comparative genomics of the fungal order Sordariales.</title>
        <authorList>
            <person name="Hensen N."/>
            <person name="Bonometti L."/>
            <person name="Westerberg I."/>
            <person name="Brannstrom I.O."/>
            <person name="Guillou S."/>
            <person name="Cros-Aarteil S."/>
            <person name="Calhoun S."/>
            <person name="Haridas S."/>
            <person name="Kuo A."/>
            <person name="Mondo S."/>
            <person name="Pangilinan J."/>
            <person name="Riley R."/>
            <person name="LaButti K."/>
            <person name="Andreopoulos B."/>
            <person name="Lipzen A."/>
            <person name="Chen C."/>
            <person name="Yan M."/>
            <person name="Daum C."/>
            <person name="Ng V."/>
            <person name="Clum A."/>
            <person name="Steindorff A."/>
            <person name="Ohm R.A."/>
            <person name="Martin F."/>
            <person name="Silar P."/>
            <person name="Natvig D.O."/>
            <person name="Lalanne C."/>
            <person name="Gautier V."/>
            <person name="Ament-Velasquez S.L."/>
            <person name="Kruys A."/>
            <person name="Hutchinson M.I."/>
            <person name="Powell A.J."/>
            <person name="Barry K."/>
            <person name="Miller A.N."/>
            <person name="Grigoriev I.V."/>
            <person name="Debuchy R."/>
            <person name="Gladieux P."/>
            <person name="Hiltunen Thoren M."/>
            <person name="Johannesson H."/>
        </authorList>
    </citation>
    <scope>NUCLEOTIDE SEQUENCE</scope>
    <source>
        <strain evidence="2">PSN243</strain>
    </source>
</reference>
<name>A0AAV9GH65_9PEZI</name>
<dbReference type="AlphaFoldDB" id="A0AAV9GH65"/>
<sequence length="255" mass="27449">MGATVPLADGHGHPSQRRGESINKVNSTRPAPSSSCNDRRRGGASGGERDEGDHVTKKISLSPPKSISGVYTQPRTSLGPCNHRRSSTAPDRPPLLCWVSVSSHDHSLGGSQKRHGCTTCRLGSIPDAPPFISNAVANSLCQVATGQTNHTVLVPPYTRWEISLRKEKTCRLCCVTVCTGAMPSVTHAPVREVEVSTPACLAKSSPNSRGNLIDITSHDINLSPTSHHIKSHLSSRRLTWPGPPSKRERGKCRLR</sequence>
<evidence type="ECO:0000313" key="2">
    <source>
        <dbReference type="EMBL" id="KAK4448099.1"/>
    </source>
</evidence>
<feature type="compositionally biased region" description="Low complexity" evidence="1">
    <location>
        <begin position="58"/>
        <end position="68"/>
    </location>
</feature>
<organism evidence="2 3">
    <name type="scientific">Podospora aff. communis PSN243</name>
    <dbReference type="NCBI Taxonomy" id="3040156"/>
    <lineage>
        <taxon>Eukaryota</taxon>
        <taxon>Fungi</taxon>
        <taxon>Dikarya</taxon>
        <taxon>Ascomycota</taxon>
        <taxon>Pezizomycotina</taxon>
        <taxon>Sordariomycetes</taxon>
        <taxon>Sordariomycetidae</taxon>
        <taxon>Sordariales</taxon>
        <taxon>Podosporaceae</taxon>
        <taxon>Podospora</taxon>
    </lineage>
</organism>
<evidence type="ECO:0000256" key="1">
    <source>
        <dbReference type="SAM" id="MobiDB-lite"/>
    </source>
</evidence>
<feature type="region of interest" description="Disordered" evidence="1">
    <location>
        <begin position="1"/>
        <end position="89"/>
    </location>
</feature>
<proteinExistence type="predicted"/>
<comment type="caution">
    <text evidence="2">The sequence shown here is derived from an EMBL/GenBank/DDBJ whole genome shotgun (WGS) entry which is preliminary data.</text>
</comment>
<evidence type="ECO:0000313" key="3">
    <source>
        <dbReference type="Proteomes" id="UP001321760"/>
    </source>
</evidence>
<reference evidence="2" key="2">
    <citation type="submission" date="2023-05" db="EMBL/GenBank/DDBJ databases">
        <authorList>
            <consortium name="Lawrence Berkeley National Laboratory"/>
            <person name="Steindorff A."/>
            <person name="Hensen N."/>
            <person name="Bonometti L."/>
            <person name="Westerberg I."/>
            <person name="Brannstrom I.O."/>
            <person name="Guillou S."/>
            <person name="Cros-Aarteil S."/>
            <person name="Calhoun S."/>
            <person name="Haridas S."/>
            <person name="Kuo A."/>
            <person name="Mondo S."/>
            <person name="Pangilinan J."/>
            <person name="Riley R."/>
            <person name="Labutti K."/>
            <person name="Andreopoulos B."/>
            <person name="Lipzen A."/>
            <person name="Chen C."/>
            <person name="Yanf M."/>
            <person name="Daum C."/>
            <person name="Ng V."/>
            <person name="Clum A."/>
            <person name="Ohm R."/>
            <person name="Martin F."/>
            <person name="Silar P."/>
            <person name="Natvig D."/>
            <person name="Lalanne C."/>
            <person name="Gautier V."/>
            <person name="Ament-Velasquez S.L."/>
            <person name="Kruys A."/>
            <person name="Hutchinson M.I."/>
            <person name="Powell A.J."/>
            <person name="Barry K."/>
            <person name="Miller A.N."/>
            <person name="Grigoriev I.V."/>
            <person name="Debuchy R."/>
            <person name="Gladieux P."/>
            <person name="Thoren M.H."/>
            <person name="Johannesson H."/>
        </authorList>
    </citation>
    <scope>NUCLEOTIDE SEQUENCE</scope>
    <source>
        <strain evidence="2">PSN243</strain>
    </source>
</reference>
<feature type="region of interest" description="Disordered" evidence="1">
    <location>
        <begin position="226"/>
        <end position="255"/>
    </location>
</feature>
<feature type="compositionally biased region" description="Polar residues" evidence="1">
    <location>
        <begin position="23"/>
        <end position="36"/>
    </location>
</feature>
<keyword evidence="3" id="KW-1185">Reference proteome</keyword>
<feature type="compositionally biased region" description="Basic and acidic residues" evidence="1">
    <location>
        <begin position="37"/>
        <end position="56"/>
    </location>
</feature>
<accession>A0AAV9GH65</accession>